<dbReference type="AlphaFoldDB" id="A0A328F696"/>
<protein>
    <submittedName>
        <fullName evidence="1">Uncharacterized protein</fullName>
    </submittedName>
</protein>
<accession>A0A328F696</accession>
<comment type="caution">
    <text evidence="1">The sequence shown here is derived from an EMBL/GenBank/DDBJ whole genome shotgun (WGS) entry which is preliminary data.</text>
</comment>
<name>A0A328F696_9BACT</name>
<proteinExistence type="predicted"/>
<dbReference type="Proteomes" id="UP000248798">
    <property type="component" value="Unassembled WGS sequence"/>
</dbReference>
<evidence type="ECO:0000313" key="2">
    <source>
        <dbReference type="Proteomes" id="UP000248798"/>
    </source>
</evidence>
<sequence length="69" mass="7605">MNTTIADGRIHGHNHFHYIFRVAASHLLFSAQQDIASLPACSHIGKKSNGCAGYLVVDIVFKIFQLILP</sequence>
<reference evidence="1 2" key="1">
    <citation type="submission" date="2018-06" db="EMBL/GenBank/DDBJ databases">
        <title>Complete Genome Sequence of Desulfobacter hydrogenophilus (DSM3380).</title>
        <authorList>
            <person name="Marietou A."/>
            <person name="Schreiber L."/>
            <person name="Marshall I."/>
            <person name="Jorgensen B."/>
        </authorList>
    </citation>
    <scope>NUCLEOTIDE SEQUENCE [LARGE SCALE GENOMIC DNA]</scope>
    <source>
        <strain evidence="1 2">DSM 3380</strain>
    </source>
</reference>
<organism evidence="1 2">
    <name type="scientific">Desulfobacter hydrogenophilus</name>
    <dbReference type="NCBI Taxonomy" id="2291"/>
    <lineage>
        <taxon>Bacteria</taxon>
        <taxon>Pseudomonadati</taxon>
        <taxon>Thermodesulfobacteriota</taxon>
        <taxon>Desulfobacteria</taxon>
        <taxon>Desulfobacterales</taxon>
        <taxon>Desulfobacteraceae</taxon>
        <taxon>Desulfobacter</taxon>
    </lineage>
</organism>
<evidence type="ECO:0000313" key="1">
    <source>
        <dbReference type="EMBL" id="RAM00021.1"/>
    </source>
</evidence>
<dbReference type="EMBL" id="QLNI01000072">
    <property type="protein sequence ID" value="RAM00021.1"/>
    <property type="molecule type" value="Genomic_DNA"/>
</dbReference>
<gene>
    <name evidence="1" type="ORF">DO021_21345</name>
</gene>